<evidence type="ECO:0000256" key="1">
    <source>
        <dbReference type="SAM" id="MobiDB-lite"/>
    </source>
</evidence>
<reference evidence="3 4" key="1">
    <citation type="journal article" date="2021" name="ISME Commun">
        <title>Automated analysis of genomic sequences facilitates high-throughput and comprehensive description of bacteria.</title>
        <authorList>
            <person name="Hitch T.C.A."/>
        </authorList>
    </citation>
    <scope>NUCLEOTIDE SEQUENCE [LARGE SCALE GENOMIC DNA]</scope>
    <source>
        <strain evidence="3 4">Sanger_109</strain>
    </source>
</reference>
<dbReference type="Proteomes" id="UP001652442">
    <property type="component" value="Unassembled WGS sequence"/>
</dbReference>
<comment type="caution">
    <text evidence="3">The sequence shown here is derived from an EMBL/GenBank/DDBJ whole genome shotgun (WGS) entry which is preliminary data.</text>
</comment>
<dbReference type="SUPFAM" id="SSF51294">
    <property type="entry name" value="Hedgehog/intein (Hint) domain"/>
    <property type="match status" value="1"/>
</dbReference>
<dbReference type="EMBL" id="JAOQJQ010000001">
    <property type="protein sequence ID" value="MCU6761191.1"/>
    <property type="molecule type" value="Genomic_DNA"/>
</dbReference>
<organism evidence="3 4">
    <name type="scientific">Brotonthovivens ammoniilytica</name>
    <dbReference type="NCBI Taxonomy" id="2981725"/>
    <lineage>
        <taxon>Bacteria</taxon>
        <taxon>Bacillati</taxon>
        <taxon>Bacillota</taxon>
        <taxon>Clostridia</taxon>
        <taxon>Lachnospirales</taxon>
        <taxon>Lachnospiraceae</taxon>
        <taxon>Brotonthovivens</taxon>
    </lineage>
</organism>
<accession>A0ABT2THL0</accession>
<gene>
    <name evidence="3" type="ORF">OCV88_02420</name>
</gene>
<feature type="compositionally biased region" description="Gly residues" evidence="1">
    <location>
        <begin position="101"/>
        <end position="124"/>
    </location>
</feature>
<dbReference type="SMART" id="SM00306">
    <property type="entry name" value="HintN"/>
    <property type="match status" value="1"/>
</dbReference>
<dbReference type="CDD" id="cd00081">
    <property type="entry name" value="Hint"/>
    <property type="match status" value="1"/>
</dbReference>
<dbReference type="InterPro" id="IPR036844">
    <property type="entry name" value="Hint_dom_sf"/>
</dbReference>
<name>A0ABT2THL0_9FIRM</name>
<evidence type="ECO:0000259" key="2">
    <source>
        <dbReference type="SMART" id="SM00306"/>
    </source>
</evidence>
<dbReference type="RefSeq" id="WP_262590604.1">
    <property type="nucleotide sequence ID" value="NZ_JAOQJQ010000001.1"/>
</dbReference>
<protein>
    <submittedName>
        <fullName evidence="3">Hint domain-containing protein</fullName>
    </submittedName>
</protein>
<evidence type="ECO:0000313" key="3">
    <source>
        <dbReference type="EMBL" id="MCU6761191.1"/>
    </source>
</evidence>
<dbReference type="InterPro" id="IPR003587">
    <property type="entry name" value="Hint_dom_N"/>
</dbReference>
<proteinExistence type="predicted"/>
<feature type="domain" description="Hint" evidence="2">
    <location>
        <begin position="660"/>
        <end position="756"/>
    </location>
</feature>
<evidence type="ECO:0000313" key="4">
    <source>
        <dbReference type="Proteomes" id="UP001652442"/>
    </source>
</evidence>
<feature type="region of interest" description="Disordered" evidence="1">
    <location>
        <begin position="101"/>
        <end position="129"/>
    </location>
</feature>
<sequence>MEKKVITDMYEVEKNLECVELRENGCIVVPNTLEELRIGCLINKKEYPGHCDFDILVTGADGRDGAYGSGEDGTIGEAGGNVKIMVSDLVGDIHIKASGGNGGRGGKGIEGADGGRGGNGGDGGDGAKVDFTYERKDPESTSYAYVYSFRGGSGGKGGSGGTSTGGYGIGGECGQKGTAGGKFGDGGNGGLQGKDAVVTIHHPDGGCTINDEEVYEESQDNLRTGAHTLNFADDRDFRIFIQKHGGEKKLKKFPHIWDAALKTRKKAQSINANECDAQEVRIYGNITQVERVGVSGVSDCKTNELVKEDGNTVYNFYQMYADVSLSYANSSTNIIHYPDGHNLPVPAAYQVSVRIKDEDTKEVIYNNSIYGEGDVMRTLNKIKTDIFPAEKLNGRRFKLSADVTYENHDGSITYAELAGNVVSFDNTEQESYIDKIEITNPHWQHSKKAGDIIFLYGRTLSSSQAYSAADYYDEDGYYFKNQFDKGLLRTIIPITGKIAFHNTEKKVLNAAIDSYQDGEGKYSPFYLDYNISRGRSCVASFHNNTRLEDLGGILNEQGDIEFDSAANSASFDMKYPNDSSISPYDWDCNISGGFLDDSSHKCYLNGGFVLNVEHEPRVGRKNDRYYISVISADEVPKGSEYYVSTEGKLNVYIPPIVIYWGCYAKETLIRTGERILKRADEIRIGDKLWVFGDKNLVVKDVLKGMDPTIFKIITADGNNIRVSGGHAMKVFDGKNWNGERASARTLKPGDILMTPYGTTEITEVHEEPYKDYVYNFIFDDENCAHYLEANGYWSGDFFAQNEVPKVKPDPIREEVNALIEEIKQLTKEQIKK</sequence>
<dbReference type="Gene3D" id="2.170.16.10">
    <property type="entry name" value="Hedgehog/Intein (Hint) domain"/>
    <property type="match status" value="1"/>
</dbReference>
<keyword evidence="4" id="KW-1185">Reference proteome</keyword>